<evidence type="ECO:0000256" key="1">
    <source>
        <dbReference type="SAM" id="MobiDB-lite"/>
    </source>
</evidence>
<sequence>MDVGNKSEMLGDSEVKNTEATIEVKKDKKEGGTNAKVAENTSPAFMAAAVMPLPTFSPSINEPLKSDSGAGAETISFTKTVDLPLINKPNDKQNVFVVGDKGNATFSRTLNSLSVEAHNIL</sequence>
<feature type="compositionally biased region" description="Basic and acidic residues" evidence="1">
    <location>
        <begin position="13"/>
        <end position="31"/>
    </location>
</feature>
<organism evidence="2 3">
    <name type="scientific">Panagrolaimus superbus</name>
    <dbReference type="NCBI Taxonomy" id="310955"/>
    <lineage>
        <taxon>Eukaryota</taxon>
        <taxon>Metazoa</taxon>
        <taxon>Ecdysozoa</taxon>
        <taxon>Nematoda</taxon>
        <taxon>Chromadorea</taxon>
        <taxon>Rhabditida</taxon>
        <taxon>Tylenchina</taxon>
        <taxon>Panagrolaimomorpha</taxon>
        <taxon>Panagrolaimoidea</taxon>
        <taxon>Panagrolaimidae</taxon>
        <taxon>Panagrolaimus</taxon>
    </lineage>
</organism>
<feature type="region of interest" description="Disordered" evidence="1">
    <location>
        <begin position="1"/>
        <end position="37"/>
    </location>
</feature>
<evidence type="ECO:0000313" key="2">
    <source>
        <dbReference type="Proteomes" id="UP000887577"/>
    </source>
</evidence>
<keyword evidence="2" id="KW-1185">Reference proteome</keyword>
<reference evidence="3" key="1">
    <citation type="submission" date="2022-11" db="UniProtKB">
        <authorList>
            <consortium name="WormBaseParasite"/>
        </authorList>
    </citation>
    <scope>IDENTIFICATION</scope>
</reference>
<dbReference type="Proteomes" id="UP000887577">
    <property type="component" value="Unplaced"/>
</dbReference>
<dbReference type="WBParaSite" id="PSU_v2.g1124.t1">
    <property type="protein sequence ID" value="PSU_v2.g1124.t1"/>
    <property type="gene ID" value="PSU_v2.g1124"/>
</dbReference>
<evidence type="ECO:0000313" key="3">
    <source>
        <dbReference type="WBParaSite" id="PSU_v2.g1124.t1"/>
    </source>
</evidence>
<accession>A0A914XTF7</accession>
<dbReference type="AlphaFoldDB" id="A0A914XTF7"/>
<protein>
    <submittedName>
        <fullName evidence="3">Uncharacterized protein</fullName>
    </submittedName>
</protein>
<name>A0A914XTF7_9BILA</name>
<proteinExistence type="predicted"/>